<reference evidence="3 4" key="1">
    <citation type="submission" date="2016-07" db="EMBL/GenBank/DDBJ databases">
        <title>Draft genome sequence of Methyloligella halotolerans C2T (VKM B-2706T=CCUG 61687T=DSM 25045T), a halotolerant polyhydroxybutyrate accumulating methylotroph.</title>
        <authorList>
            <person name="Vasilenko O.V."/>
            <person name="Doronina N.V."/>
            <person name="Poroshina M.N."/>
            <person name="Tarlachkov S.V."/>
            <person name="Trotsenko Y.A."/>
        </authorList>
    </citation>
    <scope>NUCLEOTIDE SEQUENCE [LARGE SCALE GENOMIC DNA]</scope>
    <source>
        <strain evidence="3 4">VKM B-2706</strain>
    </source>
</reference>
<feature type="coiled-coil region" evidence="1">
    <location>
        <begin position="53"/>
        <end position="80"/>
    </location>
</feature>
<name>A0A1E2RXW3_9HYPH</name>
<evidence type="ECO:0000256" key="1">
    <source>
        <dbReference type="SAM" id="Coils"/>
    </source>
</evidence>
<keyword evidence="4" id="KW-1185">Reference proteome</keyword>
<proteinExistence type="predicted"/>
<evidence type="ECO:0000313" key="4">
    <source>
        <dbReference type="Proteomes" id="UP000095087"/>
    </source>
</evidence>
<evidence type="ECO:0000256" key="2">
    <source>
        <dbReference type="SAM" id="MobiDB-lite"/>
    </source>
</evidence>
<sequence>MTQTSGRFFDEIGKLMTDAAGAAQGVRKEMQNAVRGQVERVMAQIDVVKRDEFDAVKAMAQKAREENAQLRADITALEAVIAGLHGGAPETNRPVRKTARKKRS</sequence>
<dbReference type="Proteomes" id="UP000095087">
    <property type="component" value="Unassembled WGS sequence"/>
</dbReference>
<dbReference type="Pfam" id="PF04380">
    <property type="entry name" value="BMFP"/>
    <property type="match status" value="1"/>
</dbReference>
<keyword evidence="1" id="KW-0175">Coiled coil</keyword>
<dbReference type="AlphaFoldDB" id="A0A1E2RXW3"/>
<dbReference type="STRING" id="1177755.A7A08_02235"/>
<dbReference type="InterPro" id="IPR007475">
    <property type="entry name" value="UbiK"/>
</dbReference>
<accession>A0A1E2RXW3</accession>
<dbReference type="EMBL" id="MASI01000005">
    <property type="protein sequence ID" value="ODA66938.1"/>
    <property type="molecule type" value="Genomic_DNA"/>
</dbReference>
<comment type="caution">
    <text evidence="3">The sequence shown here is derived from an EMBL/GenBank/DDBJ whole genome shotgun (WGS) entry which is preliminary data.</text>
</comment>
<organism evidence="3 4">
    <name type="scientific">Methyloligella halotolerans</name>
    <dbReference type="NCBI Taxonomy" id="1177755"/>
    <lineage>
        <taxon>Bacteria</taxon>
        <taxon>Pseudomonadati</taxon>
        <taxon>Pseudomonadota</taxon>
        <taxon>Alphaproteobacteria</taxon>
        <taxon>Hyphomicrobiales</taxon>
        <taxon>Hyphomicrobiaceae</taxon>
        <taxon>Methyloligella</taxon>
    </lineage>
</organism>
<feature type="compositionally biased region" description="Basic residues" evidence="2">
    <location>
        <begin position="94"/>
        <end position="104"/>
    </location>
</feature>
<dbReference type="PATRIC" id="fig|1177755.3.peg.2248"/>
<gene>
    <name evidence="3" type="ORF">A7A08_02235</name>
</gene>
<dbReference type="OrthoDB" id="7392124at2"/>
<protein>
    <submittedName>
        <fullName evidence="3">Membrane fusogenic activity</fullName>
    </submittedName>
</protein>
<feature type="region of interest" description="Disordered" evidence="2">
    <location>
        <begin position="85"/>
        <end position="104"/>
    </location>
</feature>
<evidence type="ECO:0000313" key="3">
    <source>
        <dbReference type="EMBL" id="ODA66938.1"/>
    </source>
</evidence>
<dbReference type="RefSeq" id="WP_069095539.1">
    <property type="nucleotide sequence ID" value="NZ_MASI01000005.1"/>
</dbReference>